<dbReference type="EMBL" id="VHIR01000002">
    <property type="protein sequence ID" value="TQE44346.1"/>
    <property type="molecule type" value="Genomic_DNA"/>
</dbReference>
<dbReference type="AlphaFoldDB" id="A0A540R9D6"/>
<dbReference type="SUPFAM" id="SSF55729">
    <property type="entry name" value="Acyl-CoA N-acyltransferases (Nat)"/>
    <property type="match status" value="1"/>
</dbReference>
<evidence type="ECO:0000259" key="1">
    <source>
        <dbReference type="Pfam" id="PF13302"/>
    </source>
</evidence>
<dbReference type="Gene3D" id="3.40.630.30">
    <property type="match status" value="1"/>
</dbReference>
<proteinExistence type="predicted"/>
<dbReference type="InterPro" id="IPR000182">
    <property type="entry name" value="GNAT_dom"/>
</dbReference>
<reference evidence="2 3" key="1">
    <citation type="submission" date="2019-06" db="EMBL/GenBank/DDBJ databases">
        <title>Draft genome of C. phoceense Strain 272.</title>
        <authorList>
            <person name="Pacheco L.G.C."/>
            <person name="Barberis C.M."/>
            <person name="Almuzara M.N."/>
            <person name="Traglia G.M."/>
            <person name="Santos C.S."/>
            <person name="Rocha D.J.P.G."/>
            <person name="Aguiar E.R.G.R."/>
            <person name="Vay C.A."/>
        </authorList>
    </citation>
    <scope>NUCLEOTIDE SEQUENCE [LARGE SCALE GENOMIC DNA]</scope>
    <source>
        <strain evidence="2 3">272</strain>
    </source>
</reference>
<dbReference type="RefSeq" id="WP_141628521.1">
    <property type="nucleotide sequence ID" value="NZ_VHIR01000002.1"/>
</dbReference>
<feature type="domain" description="N-acetyltransferase" evidence="1">
    <location>
        <begin position="211"/>
        <end position="324"/>
    </location>
</feature>
<evidence type="ECO:0000313" key="3">
    <source>
        <dbReference type="Proteomes" id="UP000318080"/>
    </source>
</evidence>
<accession>A0A540R9D6</accession>
<dbReference type="GO" id="GO:0016747">
    <property type="term" value="F:acyltransferase activity, transferring groups other than amino-acyl groups"/>
    <property type="evidence" value="ECO:0007669"/>
    <property type="project" value="InterPro"/>
</dbReference>
<keyword evidence="3" id="KW-1185">Reference proteome</keyword>
<organism evidence="2 3">
    <name type="scientific">Corynebacterium phoceense</name>
    <dbReference type="NCBI Taxonomy" id="1686286"/>
    <lineage>
        <taxon>Bacteria</taxon>
        <taxon>Bacillati</taxon>
        <taxon>Actinomycetota</taxon>
        <taxon>Actinomycetes</taxon>
        <taxon>Mycobacteriales</taxon>
        <taxon>Corynebacteriaceae</taxon>
        <taxon>Corynebacterium</taxon>
    </lineage>
</organism>
<protein>
    <recommendedName>
        <fullName evidence="1">N-acetyltransferase domain-containing protein</fullName>
    </recommendedName>
</protein>
<name>A0A540R9D6_9CORY</name>
<dbReference type="STRING" id="1686286.GCA_900092335_00501"/>
<dbReference type="Proteomes" id="UP000318080">
    <property type="component" value="Unassembled WGS sequence"/>
</dbReference>
<comment type="caution">
    <text evidence="2">The sequence shown here is derived from an EMBL/GenBank/DDBJ whole genome shotgun (WGS) entry which is preliminary data.</text>
</comment>
<gene>
    <name evidence="2" type="ORF">EJK80_01800</name>
</gene>
<evidence type="ECO:0000313" key="2">
    <source>
        <dbReference type="EMBL" id="TQE44346.1"/>
    </source>
</evidence>
<dbReference type="Pfam" id="PF13302">
    <property type="entry name" value="Acetyltransf_3"/>
    <property type="match status" value="1"/>
</dbReference>
<dbReference type="InterPro" id="IPR016181">
    <property type="entry name" value="Acyl_CoA_acyltransferase"/>
</dbReference>
<sequence length="337" mass="36509">MPLIRISSAHLDTNDQPSTAIAAYVEATRAQSIALTGRDDFALSADRAVGTLRPNSQRRAELFALTERDGKLRAQDDDTDLGFRGFLAVIYPLDRRTDTVEADVYPVADGALGELISSFATLAEDRTTLSLWAKIPFGEPMDEHPHAQALRAEGYELALVEQAAELGIGTLGTPVIPAGLRAEFFTGIMPPTDLIDSFLEIMAVADTDVPSAEPAPAREWTRQMLEEAAAHHARRSATILNVVLADAAGVVAFTTANVDPERPAALEQGLTVTQRRARGQGLATLAKHVLAAEARARYPELERITTFNALDNAAMLAVNNKIGLVPKFYETNWIKKL</sequence>